<comment type="similarity">
    <text evidence="3">Belongs to the methyl-coenzyme M reductase alpha subunit family.</text>
</comment>
<dbReference type="GO" id="GO:0015948">
    <property type="term" value="P:methanogenesis"/>
    <property type="evidence" value="ECO:0007669"/>
    <property type="project" value="UniProtKB-KW"/>
</dbReference>
<dbReference type="EMBL" id="LYOS01000001">
    <property type="protein sequence ID" value="OFV68676.1"/>
    <property type="molecule type" value="Genomic_DNA"/>
</dbReference>
<evidence type="ECO:0000256" key="10">
    <source>
        <dbReference type="ARBA" id="ARBA00022994"/>
    </source>
</evidence>
<dbReference type="EC" id="2.8.4.1" evidence="5"/>
<dbReference type="SUPFAM" id="SSF48081">
    <property type="entry name" value="Methyl-coenzyme M reductase alpha and beta chain C-terminal domain"/>
    <property type="match status" value="1"/>
</dbReference>
<evidence type="ECO:0000256" key="4">
    <source>
        <dbReference type="ARBA" id="ARBA00011155"/>
    </source>
</evidence>
<evidence type="ECO:0000256" key="8">
    <source>
        <dbReference type="ARBA" id="ARBA00022679"/>
    </source>
</evidence>
<evidence type="ECO:0000259" key="13">
    <source>
        <dbReference type="Pfam" id="PF02745"/>
    </source>
</evidence>
<dbReference type="InterPro" id="IPR015811">
    <property type="entry name" value="Me_CoM_Rdtase_asu_N_sub1"/>
</dbReference>
<dbReference type="AlphaFoldDB" id="A0A1F2PDF7"/>
<dbReference type="InterPro" id="IPR015823">
    <property type="entry name" value="Me_CoM_Rdtase_asu_N_sub2"/>
</dbReference>
<dbReference type="Gene3D" id="3.90.390.10">
    <property type="entry name" value="Methyl-coenzyme M Reductase, Chain A, domain 1"/>
    <property type="match status" value="1"/>
</dbReference>
<dbReference type="InterPro" id="IPR009024">
    <property type="entry name" value="Me_CoM_Rdtase_Fd-like_fold"/>
</dbReference>
<dbReference type="Gene3D" id="3.30.70.470">
    <property type="match status" value="1"/>
</dbReference>
<dbReference type="UniPathway" id="UPA00646">
    <property type="reaction ID" value="UER00699"/>
</dbReference>
<comment type="caution">
    <text evidence="14">The sequence shown here is derived from an EMBL/GenBank/DDBJ whole genome shotgun (WGS) entry which is preliminary data.</text>
</comment>
<sequence>MAEEIKLDPELLAKLCERKIRSWQTDNAELLKATRADLTEAERAELLEKMYDDEEALKKVFQTMGNPQVAVGMEFTREGGDISDEEMKEICDRWGLTREEVDQICDELWISERDIATCPGFLFGRGVPHPDQGDTPEAKDDPTQSIWYHRLMKTQMQLAMHEYGTYQRAMNESVLAKGFGVEDVREETTEYPAGGISQVPEKLEYVKVSKEIEKQRGISLYRPHLHWHGIELGQKPYVKWKITATHMQRPCRTFDGLSMEQINFLNNAACHQWMADVQRTHIFGLDLAHRTVERRFGKEVTPDSINLYMEMHNHNIAAGSLIMEHIGETDPRLVADSYVKIITGNEAMLEVLDPQYIIDVRQLFPEYQASQIMNQIGDKLFEVARIPTLITMIGDHGTTRGWTGQQASLAFLSAYRIPAGEAVTSDFVYTVKHGDNIFMGNRLPWRRAKMVNNPGGVSFGYAADISQASRAPESQDPFDPVNVFLESVAWSGYYDIGYLHNYLAGGSSGWTQVMITQGYCSDIDNDFCYRTLDADTMTHFMGLDFAPTSMDSLYTATEGIVKYGMEYFDKMPIAQETLYGGLQRAALISAVGGASTAYFCRTPTFGLPGFYHGLLLCKEGWNRLGFYASDGPHQQGTFHAYTLIGEYGGPLELRGPNYPDYNWSVAHLGIYTAYVNGPHFLCGHGYSCNPIVHGAFADPSLLFDFAHVRREVARGAVHEFMPAGERDVVIPAH</sequence>
<keyword evidence="9" id="KW-0479">Metal-binding</keyword>
<comment type="subunit">
    <text evidence="4">MCR is a hexamer of two alpha, two beta, and two gamma chains, forming a dimer of heterotrimers.</text>
</comment>
<gene>
    <name evidence="14" type="ORF">SCAL_000352</name>
</gene>
<evidence type="ECO:0000256" key="1">
    <source>
        <dbReference type="ARBA" id="ARBA00001952"/>
    </source>
</evidence>
<keyword evidence="6" id="KW-0488">Methylation</keyword>
<keyword evidence="8" id="KW-0808">Transferase</keyword>
<keyword evidence="10" id="KW-0484">Methanogenesis</keyword>
<dbReference type="Gene3D" id="1.20.840.10">
    <property type="entry name" value="Methyl-coenzyme M reductase, alpha/beta subunit, C-terminal"/>
    <property type="match status" value="1"/>
</dbReference>
<dbReference type="SUPFAM" id="SSF55088">
    <property type="entry name" value="Methyl-coenzyme M reductase subunits"/>
    <property type="match status" value="1"/>
</dbReference>
<dbReference type="Pfam" id="PF02249">
    <property type="entry name" value="MCR_alpha"/>
    <property type="match status" value="1"/>
</dbReference>
<name>A0A1F2PDF7_9EURY</name>
<proteinExistence type="inferred from homology"/>
<comment type="cofactor">
    <cofactor evidence="1">
        <name>coenzyme F430</name>
        <dbReference type="ChEBI" id="CHEBI:60540"/>
    </cofactor>
</comment>
<dbReference type="InterPro" id="IPR008924">
    <property type="entry name" value="Me_CoM_Rdtase_asu/bsu_C"/>
</dbReference>
<comment type="catalytic activity">
    <reaction evidence="11">
        <text>coenzyme B + methyl-coenzyme M = methane + coenzyme M-coenzyme B heterodisulfide</text>
        <dbReference type="Rhea" id="RHEA:12532"/>
        <dbReference type="ChEBI" id="CHEBI:16183"/>
        <dbReference type="ChEBI" id="CHEBI:58286"/>
        <dbReference type="ChEBI" id="CHEBI:58411"/>
        <dbReference type="ChEBI" id="CHEBI:58596"/>
        <dbReference type="EC" id="2.8.4.1"/>
    </reaction>
    <physiologicalReaction direction="left-to-right" evidence="11">
        <dbReference type="Rhea" id="RHEA:12533"/>
    </physiologicalReaction>
</comment>
<dbReference type="SMR" id="A0A1F2PDF7"/>
<dbReference type="GO" id="GO:0050524">
    <property type="term" value="F:coenzyme-B sulfoethylthiotransferase activity"/>
    <property type="evidence" value="ECO:0007669"/>
    <property type="project" value="UniProtKB-EC"/>
</dbReference>
<organism evidence="14 15">
    <name type="scientific">Candidatus Syntropharchaeum caldarium</name>
    <dbReference type="NCBI Taxonomy" id="1838285"/>
    <lineage>
        <taxon>Archaea</taxon>
        <taxon>Methanobacteriati</taxon>
        <taxon>Methanobacteriota</taxon>
        <taxon>Stenosarchaea group</taxon>
        <taxon>Methanomicrobia</taxon>
        <taxon>Methanosarcinales</taxon>
        <taxon>ANME-2 cluster</taxon>
        <taxon>Candidatus Syntropharchaeum</taxon>
    </lineage>
</organism>
<evidence type="ECO:0000259" key="12">
    <source>
        <dbReference type="Pfam" id="PF02249"/>
    </source>
</evidence>
<evidence type="ECO:0000256" key="9">
    <source>
        <dbReference type="ARBA" id="ARBA00022723"/>
    </source>
</evidence>
<dbReference type="InterPro" id="IPR003183">
    <property type="entry name" value="Me_CoM_Rdtase_asu_N"/>
</dbReference>
<accession>A0A1F2PDF7</accession>
<feature type="domain" description="Methyl-coenzyme M reductase alpha subunit N-terminal" evidence="13">
    <location>
        <begin position="176"/>
        <end position="444"/>
    </location>
</feature>
<evidence type="ECO:0000256" key="6">
    <source>
        <dbReference type="ARBA" id="ARBA00022481"/>
    </source>
</evidence>
<dbReference type="Pfam" id="PF02745">
    <property type="entry name" value="MCR_alpha_N"/>
    <property type="match status" value="1"/>
</dbReference>
<dbReference type="InterPro" id="IPR009047">
    <property type="entry name" value="Me_CoM_Rdtase_asu_C"/>
</dbReference>
<evidence type="ECO:0000313" key="15">
    <source>
        <dbReference type="Proteomes" id="UP000186940"/>
    </source>
</evidence>
<comment type="pathway">
    <text evidence="2">One-carbon metabolism; methyl-coenzyme M reduction; methane from methyl-coenzyme M: step 1/1.</text>
</comment>
<keyword evidence="7" id="KW-0533">Nickel</keyword>
<evidence type="ECO:0000256" key="3">
    <source>
        <dbReference type="ARBA" id="ARBA00010434"/>
    </source>
</evidence>
<evidence type="ECO:0000256" key="5">
    <source>
        <dbReference type="ARBA" id="ARBA00013271"/>
    </source>
</evidence>
<protein>
    <recommendedName>
        <fullName evidence="5">coenzyme-B sulfoethylthiotransferase</fullName>
        <ecNumber evidence="5">2.8.4.1</ecNumber>
    </recommendedName>
</protein>
<keyword evidence="15" id="KW-1185">Reference proteome</keyword>
<evidence type="ECO:0000256" key="2">
    <source>
        <dbReference type="ARBA" id="ARBA00005149"/>
    </source>
</evidence>
<dbReference type="STRING" id="1838285.SCAL_000352"/>
<feature type="domain" description="Methyl-coenzyme M reductase alpha subunit C-terminal" evidence="12">
    <location>
        <begin position="498"/>
        <end position="624"/>
    </location>
</feature>
<evidence type="ECO:0000313" key="14">
    <source>
        <dbReference type="EMBL" id="OFV68676.1"/>
    </source>
</evidence>
<dbReference type="Proteomes" id="UP000186940">
    <property type="component" value="Unassembled WGS sequence"/>
</dbReference>
<dbReference type="GO" id="GO:0046872">
    <property type="term" value="F:metal ion binding"/>
    <property type="evidence" value="ECO:0007669"/>
    <property type="project" value="UniProtKB-KW"/>
</dbReference>
<evidence type="ECO:0000256" key="11">
    <source>
        <dbReference type="ARBA" id="ARBA00047772"/>
    </source>
</evidence>
<evidence type="ECO:0000256" key="7">
    <source>
        <dbReference type="ARBA" id="ARBA00022596"/>
    </source>
</evidence>
<reference evidence="14" key="1">
    <citation type="submission" date="2016-05" db="EMBL/GenBank/DDBJ databases">
        <title>Microbial consortia oxidize butane by reversing methanogenesis.</title>
        <authorList>
            <person name="Laso-Perez R."/>
            <person name="Richter M."/>
            <person name="Wegener G."/>
            <person name="Musat F."/>
        </authorList>
    </citation>
    <scope>NUCLEOTIDE SEQUENCE [LARGE SCALE GENOMIC DNA]</scope>
    <source>
        <strain evidence="14">BOX2</strain>
    </source>
</reference>